<organism evidence="2 3">
    <name type="scientific">Citricoccus parietis</name>
    <dbReference type="NCBI Taxonomy" id="592307"/>
    <lineage>
        <taxon>Bacteria</taxon>
        <taxon>Bacillati</taxon>
        <taxon>Actinomycetota</taxon>
        <taxon>Actinomycetes</taxon>
        <taxon>Micrococcales</taxon>
        <taxon>Micrococcaceae</taxon>
        <taxon>Citricoccus</taxon>
    </lineage>
</organism>
<evidence type="ECO:0000313" key="3">
    <source>
        <dbReference type="Proteomes" id="UP001589575"/>
    </source>
</evidence>
<sequence length="49" mass="5409">MPWTPTSWFRSTTSESPTRSTSPRSRGGPVSTTRQSSRISTRATRPARG</sequence>
<dbReference type="EMBL" id="JBHMFI010000001">
    <property type="protein sequence ID" value="MFB9073168.1"/>
    <property type="molecule type" value="Genomic_DNA"/>
</dbReference>
<keyword evidence="3" id="KW-1185">Reference proteome</keyword>
<evidence type="ECO:0000256" key="1">
    <source>
        <dbReference type="SAM" id="MobiDB-lite"/>
    </source>
</evidence>
<comment type="caution">
    <text evidence="2">The sequence shown here is derived from an EMBL/GenBank/DDBJ whole genome shotgun (WGS) entry which is preliminary data.</text>
</comment>
<proteinExistence type="predicted"/>
<protein>
    <submittedName>
        <fullName evidence="2">Uncharacterized protein</fullName>
    </submittedName>
</protein>
<dbReference type="Proteomes" id="UP001589575">
    <property type="component" value="Unassembled WGS sequence"/>
</dbReference>
<reference evidence="2 3" key="1">
    <citation type="submission" date="2024-09" db="EMBL/GenBank/DDBJ databases">
        <authorList>
            <person name="Sun Q."/>
            <person name="Mori K."/>
        </authorList>
    </citation>
    <scope>NUCLEOTIDE SEQUENCE [LARGE SCALE GENOMIC DNA]</scope>
    <source>
        <strain evidence="2 3">CCM 7609</strain>
    </source>
</reference>
<evidence type="ECO:0000313" key="2">
    <source>
        <dbReference type="EMBL" id="MFB9073168.1"/>
    </source>
</evidence>
<accession>A0ABV5G3W9</accession>
<feature type="compositionally biased region" description="Low complexity" evidence="1">
    <location>
        <begin position="10"/>
        <end position="49"/>
    </location>
</feature>
<name>A0ABV5G3W9_9MICC</name>
<feature type="region of interest" description="Disordered" evidence="1">
    <location>
        <begin position="1"/>
        <end position="49"/>
    </location>
</feature>
<gene>
    <name evidence="2" type="ORF">ACFFX0_18970</name>
</gene>